<evidence type="ECO:0008006" key="3">
    <source>
        <dbReference type="Google" id="ProtNLM"/>
    </source>
</evidence>
<comment type="caution">
    <text evidence="1">The sequence shown here is derived from an EMBL/GenBank/DDBJ whole genome shotgun (WGS) entry which is preliminary data.</text>
</comment>
<dbReference type="Gene3D" id="1.10.3230.30">
    <property type="entry name" value="Phage gp6-like head-tail connector protein"/>
    <property type="match status" value="1"/>
</dbReference>
<gene>
    <name evidence="1" type="ORF">KGMB03357_11700</name>
</gene>
<dbReference type="AlphaFoldDB" id="A0A401LD86"/>
<dbReference type="EMBL" id="BHVZ01000002">
    <property type="protein sequence ID" value="GCB29509.1"/>
    <property type="molecule type" value="Genomic_DNA"/>
</dbReference>
<dbReference type="Proteomes" id="UP000287361">
    <property type="component" value="Unassembled WGS sequence"/>
</dbReference>
<sequence length="90" mass="10209">MIVNLDEMKGYLRVDFDDDDALIENFITTGQNLCADIARLSVDELGAIPSSKIAVMYAVAYLYEHRENANYKELTLSLRSLLFGIRKEGF</sequence>
<evidence type="ECO:0000313" key="1">
    <source>
        <dbReference type="EMBL" id="GCB29509.1"/>
    </source>
</evidence>
<keyword evidence="2" id="KW-1185">Reference proteome</keyword>
<name>A0A401LD86_9FIRM</name>
<dbReference type="NCBIfam" id="TIGR01560">
    <property type="entry name" value="put_DNA_pack"/>
    <property type="match status" value="1"/>
</dbReference>
<dbReference type="InterPro" id="IPR006450">
    <property type="entry name" value="Phage_HK97_gp6-like"/>
</dbReference>
<dbReference type="CDD" id="cd08054">
    <property type="entry name" value="gp6"/>
    <property type="match status" value="1"/>
</dbReference>
<dbReference type="Pfam" id="PF05135">
    <property type="entry name" value="Phage_connect_1"/>
    <property type="match status" value="1"/>
</dbReference>
<dbReference type="OrthoDB" id="5654at2"/>
<organism evidence="1 2">
    <name type="scientific">Anaerotignum faecicola</name>
    <dbReference type="NCBI Taxonomy" id="2358141"/>
    <lineage>
        <taxon>Bacteria</taxon>
        <taxon>Bacillati</taxon>
        <taxon>Bacillota</taxon>
        <taxon>Clostridia</taxon>
        <taxon>Lachnospirales</taxon>
        <taxon>Anaerotignaceae</taxon>
        <taxon>Anaerotignum</taxon>
    </lineage>
</organism>
<proteinExistence type="predicted"/>
<reference evidence="1 2" key="1">
    <citation type="submission" date="2018-10" db="EMBL/GenBank/DDBJ databases">
        <title>Draft Genome Sequence of Anaerotignum sp. KCTC 15736.</title>
        <authorList>
            <person name="Choi S.H."/>
            <person name="Kim J.S."/>
            <person name="Kang S.W."/>
            <person name="Lee J.S."/>
            <person name="Park S.H."/>
        </authorList>
    </citation>
    <scope>NUCLEOTIDE SEQUENCE [LARGE SCALE GENOMIC DNA]</scope>
    <source>
        <strain evidence="1 2">KCTC 15736</strain>
    </source>
</reference>
<dbReference type="InterPro" id="IPR021146">
    <property type="entry name" value="Phage_gp6-like_head-tail"/>
</dbReference>
<evidence type="ECO:0000313" key="2">
    <source>
        <dbReference type="Proteomes" id="UP000287361"/>
    </source>
</evidence>
<accession>A0A401LD86</accession>
<protein>
    <recommendedName>
        <fullName evidence="3">Phage gp6-like head-tail connector protein</fullName>
    </recommendedName>
</protein>